<dbReference type="RefSeq" id="WP_025529546.1">
    <property type="nucleotide sequence ID" value="NZ_CABIXC010000021.1"/>
</dbReference>
<reference evidence="3 5" key="1">
    <citation type="submission" date="2015-09" db="EMBL/GenBank/DDBJ databases">
        <authorList>
            <consortium name="Pathogen Informatics"/>
        </authorList>
    </citation>
    <scope>NUCLEOTIDE SEQUENCE [LARGE SCALE GENOMIC DNA]</scope>
    <source>
        <strain evidence="3 5">2789STDY5608850</strain>
    </source>
</reference>
<dbReference type="InterPro" id="IPR002563">
    <property type="entry name" value="Flavin_Rdtase-like_dom"/>
</dbReference>
<dbReference type="InterPro" id="IPR052174">
    <property type="entry name" value="Flavoredoxin"/>
</dbReference>
<name>A0A174LD90_9FIRM</name>
<sequence length="172" mass="19760">MGFKEIAVEELNFNPFTKIGTEWMLITAGDEKNFNTMTASWGGMGIMWNKKVITAYIRPQRYTKEFVDANELFTVSFYDKEYRKALNICGTKSGRDCDKVKEAGLTPCFIDGTTAFEEANMIFVLRKLYSDPMPAENFLDKEIDQKCYPNKDYHTMYVSEIVKVLVADCQAD</sequence>
<reference evidence="4 6" key="2">
    <citation type="submission" date="2018-08" db="EMBL/GenBank/DDBJ databases">
        <title>A genome reference for cultivated species of the human gut microbiota.</title>
        <authorList>
            <person name="Zou Y."/>
            <person name="Xue W."/>
            <person name="Luo G."/>
        </authorList>
    </citation>
    <scope>NUCLEOTIDE SEQUENCE [LARGE SCALE GENOMIC DNA]</scope>
    <source>
        <strain evidence="4 6">AF19-13AC</strain>
    </source>
</reference>
<dbReference type="Gene3D" id="2.30.110.10">
    <property type="entry name" value="Electron Transport, Fmn-binding Protein, Chain A"/>
    <property type="match status" value="1"/>
</dbReference>
<protein>
    <submittedName>
        <fullName evidence="3">Conserved protein/domain typically associated with flavoprotein oxygenases, DIM6/NTAB family</fullName>
    </submittedName>
    <submittedName>
        <fullName evidence="4">Flavin reductase family protein</fullName>
    </submittedName>
</protein>
<dbReference type="Pfam" id="PF01613">
    <property type="entry name" value="Flavin_Reduct"/>
    <property type="match status" value="1"/>
</dbReference>
<gene>
    <name evidence="3" type="primary">flr_3</name>
    <name evidence="4" type="ORF">DWX31_02565</name>
    <name evidence="3" type="ORF">ERS852407_05340</name>
</gene>
<accession>A0A174LD90</accession>
<organism evidence="3 5">
    <name type="scientific">Hungatella hathewayi</name>
    <dbReference type="NCBI Taxonomy" id="154046"/>
    <lineage>
        <taxon>Bacteria</taxon>
        <taxon>Bacillati</taxon>
        <taxon>Bacillota</taxon>
        <taxon>Clostridia</taxon>
        <taxon>Lachnospirales</taxon>
        <taxon>Lachnospiraceae</taxon>
        <taxon>Hungatella</taxon>
    </lineage>
</organism>
<evidence type="ECO:0000313" key="4">
    <source>
        <dbReference type="EMBL" id="RGD71944.1"/>
    </source>
</evidence>
<dbReference type="OrthoDB" id="9791490at2"/>
<evidence type="ECO:0000313" key="6">
    <source>
        <dbReference type="Proteomes" id="UP000261023"/>
    </source>
</evidence>
<dbReference type="EMBL" id="QTJW01000002">
    <property type="protein sequence ID" value="RGD71944.1"/>
    <property type="molecule type" value="Genomic_DNA"/>
</dbReference>
<evidence type="ECO:0000259" key="2">
    <source>
        <dbReference type="Pfam" id="PF01613"/>
    </source>
</evidence>
<feature type="domain" description="Flavin reductase like" evidence="2">
    <location>
        <begin position="19"/>
        <end position="168"/>
    </location>
</feature>
<dbReference type="Proteomes" id="UP000095651">
    <property type="component" value="Unassembled WGS sequence"/>
</dbReference>
<proteinExistence type="inferred from homology"/>
<dbReference type="PANTHER" id="PTHR43567:SF5">
    <property type="entry name" value="HYPOTHETICAL CYTOSOLIC PROTEIN"/>
    <property type="match status" value="1"/>
</dbReference>
<dbReference type="GO" id="GO:0010181">
    <property type="term" value="F:FMN binding"/>
    <property type="evidence" value="ECO:0007669"/>
    <property type="project" value="InterPro"/>
</dbReference>
<dbReference type="Proteomes" id="UP000261023">
    <property type="component" value="Unassembled WGS sequence"/>
</dbReference>
<evidence type="ECO:0000313" key="3">
    <source>
        <dbReference type="EMBL" id="CUP22212.1"/>
    </source>
</evidence>
<dbReference type="EMBL" id="CYZE01000021">
    <property type="protein sequence ID" value="CUP22212.1"/>
    <property type="molecule type" value="Genomic_DNA"/>
</dbReference>
<comment type="similarity">
    <text evidence="1">Belongs to the flavoredoxin family.</text>
</comment>
<evidence type="ECO:0000313" key="5">
    <source>
        <dbReference type="Proteomes" id="UP000095651"/>
    </source>
</evidence>
<dbReference type="SUPFAM" id="SSF50475">
    <property type="entry name" value="FMN-binding split barrel"/>
    <property type="match status" value="1"/>
</dbReference>
<dbReference type="AlphaFoldDB" id="A0A174LD90"/>
<dbReference type="GO" id="GO:0016646">
    <property type="term" value="F:oxidoreductase activity, acting on the CH-NH group of donors, NAD or NADP as acceptor"/>
    <property type="evidence" value="ECO:0007669"/>
    <property type="project" value="UniProtKB-ARBA"/>
</dbReference>
<evidence type="ECO:0000256" key="1">
    <source>
        <dbReference type="ARBA" id="ARBA00038054"/>
    </source>
</evidence>
<dbReference type="InterPro" id="IPR012349">
    <property type="entry name" value="Split_barrel_FMN-bd"/>
</dbReference>
<dbReference type="PANTHER" id="PTHR43567">
    <property type="entry name" value="FLAVOREDOXIN-RELATED-RELATED"/>
    <property type="match status" value="1"/>
</dbReference>